<proteinExistence type="inferred from homology"/>
<evidence type="ECO:0000259" key="8">
    <source>
        <dbReference type="Pfam" id="PF00924"/>
    </source>
</evidence>
<keyword evidence="7" id="KW-0406">Ion transport</keyword>
<evidence type="ECO:0000256" key="3">
    <source>
        <dbReference type="ARBA" id="ARBA00022475"/>
    </source>
</evidence>
<evidence type="ECO:0000256" key="2">
    <source>
        <dbReference type="ARBA" id="ARBA00008017"/>
    </source>
</evidence>
<name>A0A848H4G7_9BURK</name>
<gene>
    <name evidence="9" type="ORF">HHL11_10245</name>
</gene>
<evidence type="ECO:0000256" key="7">
    <source>
        <dbReference type="RuleBase" id="RU369025"/>
    </source>
</evidence>
<dbReference type="AlphaFoldDB" id="A0A848H4G7"/>
<sequence length="301" mass="32439">MAPRSHSALPGLVPYSRLPVSQEPALDLNSVETFVRVTLLAIGVKLLAAVAFWVIGRWLISRVIDLLSAAMNRNHLDPTLNKYMGSVIAVTLNIVLVIGILGYFGVQTTSFAALLAGAGLAIGAAWSGMLGNFAAGAFMLVLRPFKVGDFVTVGGVTGTVRELGLFGTTIITPDHVMTLVGNGKVFGDTIQNFSALPYRRVDRVAQLSGAIDPREAIQRLRDAIARIPNVQATPAPEVNLMDLNLLGPVISVRPYCSNEHYWQVWFDTNEAIVRTCREAGWPAPTPVTVTRIQQVPELAGQ</sequence>
<dbReference type="GO" id="GO:0008381">
    <property type="term" value="F:mechanosensitive monoatomic ion channel activity"/>
    <property type="evidence" value="ECO:0007669"/>
    <property type="project" value="InterPro"/>
</dbReference>
<comment type="caution">
    <text evidence="9">The sequence shown here is derived from an EMBL/GenBank/DDBJ whole genome shotgun (WGS) entry which is preliminary data.</text>
</comment>
<keyword evidence="7" id="KW-0407">Ion channel</keyword>
<dbReference type="InterPro" id="IPR006685">
    <property type="entry name" value="MscS_channel_2nd"/>
</dbReference>
<dbReference type="PANTHER" id="PTHR30221">
    <property type="entry name" value="SMALL-CONDUCTANCE MECHANOSENSITIVE CHANNEL"/>
    <property type="match status" value="1"/>
</dbReference>
<dbReference type="SUPFAM" id="SSF50182">
    <property type="entry name" value="Sm-like ribonucleoproteins"/>
    <property type="match status" value="1"/>
</dbReference>
<keyword evidence="3" id="KW-1003">Cell membrane</keyword>
<reference evidence="9 10" key="1">
    <citation type="submission" date="2020-04" db="EMBL/GenBank/DDBJ databases">
        <title>Ramlibacter sp. G-1-2-2 isolated from soil.</title>
        <authorList>
            <person name="Dahal R.H."/>
        </authorList>
    </citation>
    <scope>NUCLEOTIDE SEQUENCE [LARGE SCALE GENOMIC DNA]</scope>
    <source>
        <strain evidence="9 10">G-1-2-2</strain>
    </source>
</reference>
<dbReference type="SUPFAM" id="SSF82689">
    <property type="entry name" value="Mechanosensitive channel protein MscS (YggB), C-terminal domain"/>
    <property type="match status" value="1"/>
</dbReference>
<feature type="transmembrane region" description="Helical" evidence="7">
    <location>
        <begin position="111"/>
        <end position="142"/>
    </location>
</feature>
<evidence type="ECO:0000313" key="9">
    <source>
        <dbReference type="EMBL" id="NML44130.1"/>
    </source>
</evidence>
<feature type="transmembrane region" description="Helical" evidence="7">
    <location>
        <begin position="80"/>
        <end position="105"/>
    </location>
</feature>
<organism evidence="9 10">
    <name type="scientific">Ramlibacter agri</name>
    <dbReference type="NCBI Taxonomy" id="2728837"/>
    <lineage>
        <taxon>Bacteria</taxon>
        <taxon>Pseudomonadati</taxon>
        <taxon>Pseudomonadota</taxon>
        <taxon>Betaproteobacteria</taxon>
        <taxon>Burkholderiales</taxon>
        <taxon>Comamonadaceae</taxon>
        <taxon>Ramlibacter</taxon>
    </lineage>
</organism>
<comment type="similarity">
    <text evidence="2 7">Belongs to the MscS (TC 1.A.23) family.</text>
</comment>
<feature type="transmembrane region" description="Helical" evidence="7">
    <location>
        <begin position="34"/>
        <end position="60"/>
    </location>
</feature>
<keyword evidence="4 7" id="KW-0812">Transmembrane</keyword>
<evidence type="ECO:0000256" key="4">
    <source>
        <dbReference type="ARBA" id="ARBA00022692"/>
    </source>
</evidence>
<dbReference type="Proteomes" id="UP000541185">
    <property type="component" value="Unassembled WGS sequence"/>
</dbReference>
<accession>A0A848H4G7</accession>
<dbReference type="EMBL" id="JABBFX010000001">
    <property type="protein sequence ID" value="NML44130.1"/>
    <property type="molecule type" value="Genomic_DNA"/>
</dbReference>
<dbReference type="SUPFAM" id="SSF82861">
    <property type="entry name" value="Mechanosensitive channel protein MscS (YggB), transmembrane region"/>
    <property type="match status" value="1"/>
</dbReference>
<evidence type="ECO:0000256" key="1">
    <source>
        <dbReference type="ARBA" id="ARBA00004651"/>
    </source>
</evidence>
<dbReference type="Gene3D" id="1.10.287.1260">
    <property type="match status" value="1"/>
</dbReference>
<dbReference type="InterPro" id="IPR010920">
    <property type="entry name" value="LSM_dom_sf"/>
</dbReference>
<evidence type="ECO:0000256" key="6">
    <source>
        <dbReference type="ARBA" id="ARBA00023136"/>
    </source>
</evidence>
<comment type="function">
    <text evidence="7">Mechanosensitive channel that participates in the regulation of osmotic pressure changes within the cell, opening in response to stretch forces in the membrane lipid bilayer, without the need for other proteins. Contributes to normal resistance to hypoosmotic shock. Forms an ion channel of 1.0 nanosiemens conductance with a slight preference for anions.</text>
</comment>
<evidence type="ECO:0000313" key="10">
    <source>
        <dbReference type="Proteomes" id="UP000541185"/>
    </source>
</evidence>
<keyword evidence="10" id="KW-1185">Reference proteome</keyword>
<comment type="subunit">
    <text evidence="7">Homoheptamer.</text>
</comment>
<dbReference type="InterPro" id="IPR011066">
    <property type="entry name" value="MscS_channel_C_sf"/>
</dbReference>
<keyword evidence="6 7" id="KW-0472">Membrane</keyword>
<evidence type="ECO:0000256" key="5">
    <source>
        <dbReference type="ARBA" id="ARBA00022989"/>
    </source>
</evidence>
<dbReference type="PANTHER" id="PTHR30221:SF3">
    <property type="entry name" value="SMALL-CONDUCTANCE MECHANOSENSITIVE CHANNEL"/>
    <property type="match status" value="1"/>
</dbReference>
<dbReference type="InterPro" id="IPR045275">
    <property type="entry name" value="MscS_archaea/bacteria_type"/>
</dbReference>
<protein>
    <recommendedName>
        <fullName evidence="7">Small-conductance mechanosensitive channel</fullName>
    </recommendedName>
</protein>
<dbReference type="Gene3D" id="2.30.30.60">
    <property type="match status" value="1"/>
</dbReference>
<dbReference type="InterPro" id="IPR023408">
    <property type="entry name" value="MscS_beta-dom_sf"/>
</dbReference>
<dbReference type="Pfam" id="PF00924">
    <property type="entry name" value="MS_channel_2nd"/>
    <property type="match status" value="1"/>
</dbReference>
<dbReference type="Gene3D" id="3.30.70.100">
    <property type="match status" value="1"/>
</dbReference>
<keyword evidence="5 7" id="KW-1133">Transmembrane helix</keyword>
<feature type="domain" description="Mechanosensitive ion channel MscS" evidence="8">
    <location>
        <begin position="130"/>
        <end position="194"/>
    </location>
</feature>
<comment type="subcellular location">
    <subcellularLocation>
        <location evidence="7">Cell inner membrane</location>
        <topology evidence="7">Multi-pass membrane protein</topology>
    </subcellularLocation>
    <subcellularLocation>
        <location evidence="1">Cell membrane</location>
        <topology evidence="1">Multi-pass membrane protein</topology>
    </subcellularLocation>
</comment>
<keyword evidence="7" id="KW-0813">Transport</keyword>
<keyword evidence="7" id="KW-0997">Cell inner membrane</keyword>
<comment type="caution">
    <text evidence="7">Lacks conserved residue(s) required for the propagation of feature annotation.</text>
</comment>
<dbReference type="GO" id="GO:0005886">
    <property type="term" value="C:plasma membrane"/>
    <property type="evidence" value="ECO:0007669"/>
    <property type="project" value="UniProtKB-SubCell"/>
</dbReference>
<dbReference type="InterPro" id="IPR011014">
    <property type="entry name" value="MscS_channel_TM-2"/>
</dbReference>